<evidence type="ECO:0000313" key="2">
    <source>
        <dbReference type="EMBL" id="CRK92245.1"/>
    </source>
</evidence>
<evidence type="ECO:0000313" key="3">
    <source>
        <dbReference type="Proteomes" id="UP000183832"/>
    </source>
</evidence>
<keyword evidence="1" id="KW-1133">Transmembrane helix</keyword>
<keyword evidence="3" id="KW-1185">Reference proteome</keyword>
<proteinExistence type="predicted"/>
<organism evidence="2 3">
    <name type="scientific">Clunio marinus</name>
    <dbReference type="NCBI Taxonomy" id="568069"/>
    <lineage>
        <taxon>Eukaryota</taxon>
        <taxon>Metazoa</taxon>
        <taxon>Ecdysozoa</taxon>
        <taxon>Arthropoda</taxon>
        <taxon>Hexapoda</taxon>
        <taxon>Insecta</taxon>
        <taxon>Pterygota</taxon>
        <taxon>Neoptera</taxon>
        <taxon>Endopterygota</taxon>
        <taxon>Diptera</taxon>
        <taxon>Nematocera</taxon>
        <taxon>Chironomoidea</taxon>
        <taxon>Chironomidae</taxon>
        <taxon>Clunio</taxon>
    </lineage>
</organism>
<dbReference type="Proteomes" id="UP000183832">
    <property type="component" value="Unassembled WGS sequence"/>
</dbReference>
<gene>
    <name evidence="2" type="ORF">CLUMA_CG005830</name>
</gene>
<keyword evidence="1" id="KW-0472">Membrane</keyword>
<dbReference type="EMBL" id="CVRI01000024">
    <property type="protein sequence ID" value="CRK92245.1"/>
    <property type="molecule type" value="Genomic_DNA"/>
</dbReference>
<reference evidence="2 3" key="1">
    <citation type="submission" date="2015-04" db="EMBL/GenBank/DDBJ databases">
        <authorList>
            <person name="Syromyatnikov M.Y."/>
            <person name="Popov V.N."/>
        </authorList>
    </citation>
    <scope>NUCLEOTIDE SEQUENCE [LARGE SCALE GENOMIC DNA]</scope>
</reference>
<feature type="transmembrane region" description="Helical" evidence="1">
    <location>
        <begin position="6"/>
        <end position="31"/>
    </location>
</feature>
<evidence type="ECO:0000256" key="1">
    <source>
        <dbReference type="SAM" id="Phobius"/>
    </source>
</evidence>
<dbReference type="AlphaFoldDB" id="A0A1J1HW49"/>
<sequence>MVLHTVTVIASIPDIAFVAISLLLLFTEALISKDFFHKTLRLAFVMKKHIRAIYYKPIHFYHPQRLKRPVVTRDSTKFLYL</sequence>
<accession>A0A1J1HW49</accession>
<name>A0A1J1HW49_9DIPT</name>
<keyword evidence="1" id="KW-0812">Transmembrane</keyword>
<protein>
    <submittedName>
        <fullName evidence="2">CLUMA_CG005830, isoform A</fullName>
    </submittedName>
</protein>